<proteinExistence type="predicted"/>
<dbReference type="GO" id="GO:0004386">
    <property type="term" value="F:helicase activity"/>
    <property type="evidence" value="ECO:0007669"/>
    <property type="project" value="UniProtKB-KW"/>
</dbReference>
<dbReference type="SUPFAM" id="SSF52540">
    <property type="entry name" value="P-loop containing nucleoside triphosphate hydrolases"/>
    <property type="match status" value="1"/>
</dbReference>
<evidence type="ECO:0000313" key="2">
    <source>
        <dbReference type="EMBL" id="SEH29136.1"/>
    </source>
</evidence>
<keyword evidence="3" id="KW-1185">Reference proteome</keyword>
<keyword evidence="2" id="KW-0378">Hydrolase</keyword>
<dbReference type="OrthoDB" id="9780606at2"/>
<keyword evidence="2" id="KW-0547">Nucleotide-binding</keyword>
<dbReference type="RefSeq" id="WP_074765748.1">
    <property type="nucleotide sequence ID" value="NZ_FNWO01000002.1"/>
</dbReference>
<accession>A0A1H6H132</accession>
<dbReference type="Pfam" id="PF12705">
    <property type="entry name" value="PDDEXK_1"/>
    <property type="match status" value="1"/>
</dbReference>
<dbReference type="Proteomes" id="UP000182983">
    <property type="component" value="Unassembled WGS sequence"/>
</dbReference>
<sequence length="973" mass="104445">MTAVFTLPPGLPFVESLAASLLAEAGDDPLVLAGFEVLLPTRRACRALSDAFLRLTEGRPLLLPRLTPLGDLESDEPDPAGAAEVPPALPALDRRLILTRLVLAMQAGRGGQTPLPDQALRLATELARLLDEIGAERLDPAGLAALVPEEHAAHWQVTLDFLSILTEVWPQILAERGAIEPAERLNRIVAARIAAWARTPPTHPIIAAGSTGSNPAIADLLAAIAALPQGRVVLPGLDTEIDEASWTALDPSHPQYGFKAVLSRIGIARSAVRPLLATPDPRAERVRLLAEALRPAATCEAWRDLVALPPETVAGVTRLDAPGPREEAGAIALMLREALEIEGRTAALVTPDRALARRVADELGRWNIRIDDSAGRPLGLTEPGAFLRLSARMVAEDFAPIELLACLKHPLAAGGRNPAAFRALVRRLEIAVLHGPRPAAGTAGLRAALKDKTPALTGLIDDLEILAGPFVTLLEAPEATLADLARAHLDFAEALATADDRPGPLRLWGGETGEAAARFAAELVLAAPALGTVAGRHYPALLEEVMAGAVVRSAWETHPRLHIWGPLEARLQQADLLILGGLNEGTWPGAAEADPWMSRPMRAAFGLPPPERRIGLAAHDFTQGFAAPRVVLTRARRVEGTPTVPSRWLTRLDAVMAACGLSFAEDTSQWLDWHDRLDRPGAWVRPSPPAPRPPLDARPRHLSATEIETWMRDPYAIYARRILSLKILDPIDADPSAAEYGTIVHEALERFLKAFPDRLPPDPVAELIAIGRARFAEAAVSPAVAAFWWPRFVAITQWVAAREVERRPDLAAIHPEVKGALEIDAPAGPFTLTAKADRIDCRKDGTLDLIDYKTGQPPTIREVAAGYAPQLPLEAAIARHGGFAGIAAAETARLLYWRLKGGEPGGEERSAGADPATLTDEALDGLRALVAVFDDESTPYAARPHPDHAPKYSNYLHLARVREWASGGEEDGE</sequence>
<dbReference type="InterPro" id="IPR027417">
    <property type="entry name" value="P-loop_NTPase"/>
</dbReference>
<dbReference type="AlphaFoldDB" id="A0A1H6H132"/>
<protein>
    <submittedName>
        <fullName evidence="2">ATP-dependent helicase/nuclease subunit B</fullName>
    </submittedName>
</protein>
<evidence type="ECO:0000259" key="1">
    <source>
        <dbReference type="Pfam" id="PF12705"/>
    </source>
</evidence>
<dbReference type="InterPro" id="IPR038726">
    <property type="entry name" value="PDDEXK_AddAB-type"/>
</dbReference>
<gene>
    <name evidence="2" type="ORF">SAMN04244559_00809</name>
</gene>
<reference evidence="3" key="1">
    <citation type="submission" date="2016-10" db="EMBL/GenBank/DDBJ databases">
        <authorList>
            <person name="Varghese N."/>
            <person name="Submissions S."/>
        </authorList>
    </citation>
    <scope>NUCLEOTIDE SEQUENCE [LARGE SCALE GENOMIC DNA]</scope>
    <source>
        <strain evidence="3">DSM 13234</strain>
    </source>
</reference>
<dbReference type="NCBIfam" id="TIGR02786">
    <property type="entry name" value="addB_alphas"/>
    <property type="match status" value="1"/>
</dbReference>
<keyword evidence="2" id="KW-0067">ATP-binding</keyword>
<dbReference type="EMBL" id="FNWO01000002">
    <property type="protein sequence ID" value="SEH29136.1"/>
    <property type="molecule type" value="Genomic_DNA"/>
</dbReference>
<name>A0A1H6H132_MAGFU</name>
<organism evidence="2 3">
    <name type="scientific">Magnetospirillum fulvum</name>
    <name type="common">Rhodospirillum fulvum</name>
    <dbReference type="NCBI Taxonomy" id="1082"/>
    <lineage>
        <taxon>Bacteria</taxon>
        <taxon>Pseudomonadati</taxon>
        <taxon>Pseudomonadota</taxon>
        <taxon>Alphaproteobacteria</taxon>
        <taxon>Rhodospirillales</taxon>
        <taxon>Rhodospirillaceae</taxon>
        <taxon>Magnetospirillum</taxon>
    </lineage>
</organism>
<dbReference type="InterPro" id="IPR011604">
    <property type="entry name" value="PDDEXK-like_dom_sf"/>
</dbReference>
<feature type="domain" description="PD-(D/E)XK endonuclease-like" evidence="1">
    <location>
        <begin position="701"/>
        <end position="934"/>
    </location>
</feature>
<keyword evidence="2" id="KW-0347">Helicase</keyword>
<evidence type="ECO:0000313" key="3">
    <source>
        <dbReference type="Proteomes" id="UP000182983"/>
    </source>
</evidence>
<dbReference type="InterPro" id="IPR014153">
    <property type="entry name" value="Ds_break_AddB"/>
</dbReference>
<dbReference type="Gene3D" id="3.90.320.10">
    <property type="match status" value="1"/>
</dbReference>